<keyword evidence="5" id="KW-0560">Oxidoreductase</keyword>
<dbReference type="InterPro" id="IPR000172">
    <property type="entry name" value="GMC_OxRdtase_N"/>
</dbReference>
<dbReference type="EMBL" id="CM003099">
    <property type="protein sequence ID" value="KUI66221.1"/>
    <property type="molecule type" value="Genomic_DNA"/>
</dbReference>
<dbReference type="Gene3D" id="3.50.50.60">
    <property type="entry name" value="FAD/NAD(P)-binding domain"/>
    <property type="match status" value="1"/>
</dbReference>
<keyword evidence="6" id="KW-0732">Signal</keyword>
<dbReference type="InterPro" id="IPR036188">
    <property type="entry name" value="FAD/NAD-bd_sf"/>
</dbReference>
<feature type="signal peptide" evidence="6">
    <location>
        <begin position="1"/>
        <end position="23"/>
    </location>
</feature>
<gene>
    <name evidence="8" type="ORF">VM1G_02222</name>
</gene>
<feature type="chain" id="PRO_5008266674" evidence="6">
    <location>
        <begin position="24"/>
        <end position="184"/>
    </location>
</feature>
<dbReference type="GO" id="GO:0016614">
    <property type="term" value="F:oxidoreductase activity, acting on CH-OH group of donors"/>
    <property type="evidence" value="ECO:0007669"/>
    <property type="project" value="InterPro"/>
</dbReference>
<dbReference type="PANTHER" id="PTHR11552">
    <property type="entry name" value="GLUCOSE-METHANOL-CHOLINE GMC OXIDOREDUCTASE"/>
    <property type="match status" value="1"/>
</dbReference>
<evidence type="ECO:0000313" key="8">
    <source>
        <dbReference type="EMBL" id="KUI66221.1"/>
    </source>
</evidence>
<name>A0A194VPV0_CYTMA</name>
<evidence type="ECO:0000256" key="6">
    <source>
        <dbReference type="SAM" id="SignalP"/>
    </source>
</evidence>
<keyword evidence="9" id="KW-1185">Reference proteome</keyword>
<evidence type="ECO:0000256" key="4">
    <source>
        <dbReference type="ARBA" id="ARBA00022827"/>
    </source>
</evidence>
<proteinExistence type="inferred from homology"/>
<dbReference type="AlphaFoldDB" id="A0A194VPV0"/>
<accession>A0A194VPV0</accession>
<comment type="similarity">
    <text evidence="2">Belongs to the GMC oxidoreductase family.</text>
</comment>
<dbReference type="InterPro" id="IPR027424">
    <property type="entry name" value="Glucose_Oxidase_domain_2"/>
</dbReference>
<sequence>MALLPRHRHVGLLVTLLGTLTKATMVTNDTSIAANQTFDYVIVGAGLTGITVGNKLSEKGYTTLIIEAGPDPRWNPEVYSAEHRVQHDPYCNWLYQAYDENGTVLSQSIDSGACVGGSTSINGMAWLRPTATEVDKLEELGNPGWNWETLEPVSLAFVTDLRPTITLLTYYRALLLFSLYKGAS</sequence>
<dbReference type="Gene3D" id="3.30.560.10">
    <property type="entry name" value="Glucose Oxidase, domain 3"/>
    <property type="match status" value="1"/>
</dbReference>
<organism evidence="8 9">
    <name type="scientific">Cytospora mali</name>
    <name type="common">Apple Valsa canker fungus</name>
    <name type="synonym">Valsa mali</name>
    <dbReference type="NCBI Taxonomy" id="578113"/>
    <lineage>
        <taxon>Eukaryota</taxon>
        <taxon>Fungi</taxon>
        <taxon>Dikarya</taxon>
        <taxon>Ascomycota</taxon>
        <taxon>Pezizomycotina</taxon>
        <taxon>Sordariomycetes</taxon>
        <taxon>Sordariomycetidae</taxon>
        <taxon>Diaporthales</taxon>
        <taxon>Cytosporaceae</taxon>
        <taxon>Cytospora</taxon>
    </lineage>
</organism>
<evidence type="ECO:0000256" key="5">
    <source>
        <dbReference type="ARBA" id="ARBA00023002"/>
    </source>
</evidence>
<dbReference type="Gene3D" id="4.10.450.10">
    <property type="entry name" value="Glucose Oxidase, domain 2"/>
    <property type="match status" value="1"/>
</dbReference>
<evidence type="ECO:0000313" key="9">
    <source>
        <dbReference type="Proteomes" id="UP000078559"/>
    </source>
</evidence>
<protein>
    <submittedName>
        <fullName evidence="8">Glucose oxidase</fullName>
    </submittedName>
</protein>
<evidence type="ECO:0000256" key="2">
    <source>
        <dbReference type="ARBA" id="ARBA00010790"/>
    </source>
</evidence>
<keyword evidence="4" id="KW-0274">FAD</keyword>
<reference evidence="8" key="1">
    <citation type="submission" date="2014-12" db="EMBL/GenBank/DDBJ databases">
        <title>Genome Sequence of Valsa Canker Pathogens Uncovers a Specific Adaption of Colonization on Woody Bark.</title>
        <authorList>
            <person name="Yin Z."/>
            <person name="Liu H."/>
            <person name="Gao X."/>
            <person name="Li Z."/>
            <person name="Song N."/>
            <person name="Ke X."/>
            <person name="Dai Q."/>
            <person name="Wu Y."/>
            <person name="Sun Y."/>
            <person name="Xu J.-R."/>
            <person name="Kang Z.K."/>
            <person name="Wang L."/>
            <person name="Huang L."/>
        </authorList>
    </citation>
    <scope>NUCLEOTIDE SEQUENCE [LARGE SCALE GENOMIC DNA]</scope>
    <source>
        <strain evidence="8">03-8</strain>
    </source>
</reference>
<dbReference type="PANTHER" id="PTHR11552:SF201">
    <property type="entry name" value="GLUCOSE-METHANOL-CHOLINE OXIDOREDUCTASE N-TERMINAL DOMAIN-CONTAINING PROTEIN"/>
    <property type="match status" value="1"/>
</dbReference>
<dbReference type="InterPro" id="IPR012132">
    <property type="entry name" value="GMC_OxRdtase"/>
</dbReference>
<keyword evidence="3" id="KW-0285">Flavoprotein</keyword>
<comment type="cofactor">
    <cofactor evidence="1">
        <name>FAD</name>
        <dbReference type="ChEBI" id="CHEBI:57692"/>
    </cofactor>
</comment>
<evidence type="ECO:0000259" key="7">
    <source>
        <dbReference type="Pfam" id="PF00732"/>
    </source>
</evidence>
<dbReference type="SMR" id="A0A194VPV0"/>
<dbReference type="SUPFAM" id="SSF51905">
    <property type="entry name" value="FAD/NAD(P)-binding domain"/>
    <property type="match status" value="1"/>
</dbReference>
<dbReference type="Proteomes" id="UP000078559">
    <property type="component" value="Chromosome 2"/>
</dbReference>
<evidence type="ECO:0000256" key="1">
    <source>
        <dbReference type="ARBA" id="ARBA00001974"/>
    </source>
</evidence>
<dbReference type="Pfam" id="PF00732">
    <property type="entry name" value="GMC_oxred_N"/>
    <property type="match status" value="1"/>
</dbReference>
<feature type="domain" description="Glucose-methanol-choline oxidoreductase N-terminal" evidence="7">
    <location>
        <begin position="38"/>
        <end position="155"/>
    </location>
</feature>
<evidence type="ECO:0000256" key="3">
    <source>
        <dbReference type="ARBA" id="ARBA00022630"/>
    </source>
</evidence>
<dbReference type="GO" id="GO:0050660">
    <property type="term" value="F:flavin adenine dinucleotide binding"/>
    <property type="evidence" value="ECO:0007669"/>
    <property type="project" value="InterPro"/>
</dbReference>